<dbReference type="Gene3D" id="3.30.420.610">
    <property type="entry name" value="LOTUS domain-like"/>
    <property type="match status" value="1"/>
</dbReference>
<comment type="caution">
    <text evidence="3">The sequence shown here is derived from an EMBL/GenBank/DDBJ whole genome shotgun (WGS) entry which is preliminary data.</text>
</comment>
<dbReference type="CDD" id="cd10146">
    <property type="entry name" value="LabA_like_C"/>
    <property type="match status" value="1"/>
</dbReference>
<feature type="domain" description="HTH OST-type" evidence="2">
    <location>
        <begin position="121"/>
        <end position="155"/>
    </location>
</feature>
<protein>
    <recommendedName>
        <fullName evidence="2">HTH OST-type domain-containing protein</fullName>
    </recommendedName>
</protein>
<name>A0A1N7RYL0_9BURK</name>
<accession>A0A1N7RYL0</accession>
<evidence type="ECO:0000313" key="3">
    <source>
        <dbReference type="EMBL" id="SIT40216.1"/>
    </source>
</evidence>
<dbReference type="Pfam" id="PF12872">
    <property type="entry name" value="OST-HTH"/>
    <property type="match status" value="1"/>
</dbReference>
<feature type="region of interest" description="Disordered" evidence="1">
    <location>
        <begin position="29"/>
        <end position="100"/>
    </location>
</feature>
<dbReference type="EMBL" id="CYGY02000024">
    <property type="protein sequence ID" value="SIT40216.1"/>
    <property type="molecule type" value="Genomic_DNA"/>
</dbReference>
<organism evidence="3 4">
    <name type="scientific">Paraburkholderia piptadeniae</name>
    <dbReference type="NCBI Taxonomy" id="1701573"/>
    <lineage>
        <taxon>Bacteria</taxon>
        <taxon>Pseudomonadati</taxon>
        <taxon>Pseudomonadota</taxon>
        <taxon>Betaproteobacteria</taxon>
        <taxon>Burkholderiales</taxon>
        <taxon>Burkholderiaceae</taxon>
        <taxon>Paraburkholderia</taxon>
    </lineage>
</organism>
<dbReference type="InterPro" id="IPR025605">
    <property type="entry name" value="OST-HTH/LOTUS_dom"/>
</dbReference>
<evidence type="ECO:0000259" key="2">
    <source>
        <dbReference type="Pfam" id="PF12872"/>
    </source>
</evidence>
<dbReference type="Proteomes" id="UP000195569">
    <property type="component" value="Unassembled WGS sequence"/>
</dbReference>
<sequence>MLRRYGGHQPLQPYWHGHHHWRRQRFYASSPKDQGRRSHPHRHRQSQEHQQALGKELPRVPVLRQPDRGGLRRRSGTGCGGKCRPGTARSCSRHTPARDSLAGRVKGRRLGSQANVLPMVKRLDPTFDPKDHGYTSFSEMLKALDAVVEIKKGEKDHLFRLR</sequence>
<gene>
    <name evidence="3" type="ORF">BN2476_240044</name>
</gene>
<proteinExistence type="predicted"/>
<reference evidence="3" key="1">
    <citation type="submission" date="2016-12" db="EMBL/GenBank/DDBJ databases">
        <authorList>
            <person name="Moulin L."/>
        </authorList>
    </citation>
    <scope>NUCLEOTIDE SEQUENCE [LARGE SCALE GENOMIC DNA]</scope>
    <source>
        <strain evidence="3">STM 7183</strain>
    </source>
</reference>
<dbReference type="AlphaFoldDB" id="A0A1N7RYL0"/>
<dbReference type="InterPro" id="IPR041966">
    <property type="entry name" value="LOTUS-like"/>
</dbReference>
<keyword evidence="4" id="KW-1185">Reference proteome</keyword>
<evidence type="ECO:0000313" key="4">
    <source>
        <dbReference type="Proteomes" id="UP000195569"/>
    </source>
</evidence>
<evidence type="ECO:0000256" key="1">
    <source>
        <dbReference type="SAM" id="MobiDB-lite"/>
    </source>
</evidence>